<dbReference type="KEGG" id="mic:Mic7113_2677"/>
<keyword evidence="1" id="KW-1133">Transmembrane helix</keyword>
<dbReference type="Proteomes" id="UP000010471">
    <property type="component" value="Chromosome"/>
</dbReference>
<sequence length="50" mass="5292">MLNRNATANVTSILMAALIFGLAAGLPLGYFGRQLYGASPNPNLATLQRE</sequence>
<name>K9WFB0_9CYAN</name>
<accession>K9WFB0</accession>
<dbReference type="HOGENOM" id="CLU_3119872_0_0_3"/>
<reference evidence="2 3" key="1">
    <citation type="submission" date="2012-06" db="EMBL/GenBank/DDBJ databases">
        <title>Finished chromosome of genome of Microcoleus sp. PCC 7113.</title>
        <authorList>
            <consortium name="US DOE Joint Genome Institute"/>
            <person name="Gugger M."/>
            <person name="Coursin T."/>
            <person name="Rippka R."/>
            <person name="Tandeau De Marsac N."/>
            <person name="Huntemann M."/>
            <person name="Wei C.-L."/>
            <person name="Han J."/>
            <person name="Detter J.C."/>
            <person name="Han C."/>
            <person name="Tapia R."/>
            <person name="Chen A."/>
            <person name="Kyrpides N."/>
            <person name="Mavromatis K."/>
            <person name="Markowitz V."/>
            <person name="Szeto E."/>
            <person name="Ivanova N."/>
            <person name="Pagani I."/>
            <person name="Pati A."/>
            <person name="Goodwin L."/>
            <person name="Nordberg H.P."/>
            <person name="Cantor M.N."/>
            <person name="Hua S.X."/>
            <person name="Woyke T."/>
            <person name="Kerfeld C.A."/>
        </authorList>
    </citation>
    <scope>NUCLEOTIDE SEQUENCE [LARGE SCALE GENOMIC DNA]</scope>
    <source>
        <strain evidence="2 3">PCC 7113</strain>
    </source>
</reference>
<evidence type="ECO:0000256" key="1">
    <source>
        <dbReference type="SAM" id="Phobius"/>
    </source>
</evidence>
<dbReference type="STRING" id="1173027.Mic7113_2677"/>
<keyword evidence="3" id="KW-1185">Reference proteome</keyword>
<evidence type="ECO:0000313" key="2">
    <source>
        <dbReference type="EMBL" id="AFZ18464.1"/>
    </source>
</evidence>
<organism evidence="2 3">
    <name type="scientific">Allocoleopsis franciscana PCC 7113</name>
    <dbReference type="NCBI Taxonomy" id="1173027"/>
    <lineage>
        <taxon>Bacteria</taxon>
        <taxon>Bacillati</taxon>
        <taxon>Cyanobacteriota</taxon>
        <taxon>Cyanophyceae</taxon>
        <taxon>Coleofasciculales</taxon>
        <taxon>Coleofasciculaceae</taxon>
        <taxon>Allocoleopsis</taxon>
        <taxon>Allocoleopsis franciscana</taxon>
    </lineage>
</organism>
<dbReference type="EMBL" id="CP003630">
    <property type="protein sequence ID" value="AFZ18464.1"/>
    <property type="molecule type" value="Genomic_DNA"/>
</dbReference>
<dbReference type="AlphaFoldDB" id="K9WFB0"/>
<protein>
    <submittedName>
        <fullName evidence="2">Uncharacterized protein</fullName>
    </submittedName>
</protein>
<keyword evidence="1" id="KW-0472">Membrane</keyword>
<gene>
    <name evidence="2" type="ORF">Mic7113_2677</name>
</gene>
<feature type="transmembrane region" description="Helical" evidence="1">
    <location>
        <begin position="12"/>
        <end position="31"/>
    </location>
</feature>
<keyword evidence="1" id="KW-0812">Transmembrane</keyword>
<evidence type="ECO:0000313" key="3">
    <source>
        <dbReference type="Proteomes" id="UP000010471"/>
    </source>
</evidence>
<dbReference type="RefSeq" id="WP_015182613.1">
    <property type="nucleotide sequence ID" value="NC_019738.1"/>
</dbReference>
<proteinExistence type="predicted"/>